<accession>A0A7K3WP19</accession>
<comment type="caution">
    <text evidence="1">The sequence shown here is derived from an EMBL/GenBank/DDBJ whole genome shotgun (WGS) entry which is preliminary data.</text>
</comment>
<gene>
    <name evidence="1" type="ORF">G3O08_07795</name>
</gene>
<proteinExistence type="predicted"/>
<evidence type="ECO:0000313" key="2">
    <source>
        <dbReference type="Proteomes" id="UP000486602"/>
    </source>
</evidence>
<reference evidence="1 2" key="1">
    <citation type="submission" date="2020-02" db="EMBL/GenBank/DDBJ databases">
        <title>Out from the shadows clarifying the taxonomy of the family Cryomorphaceae and related taxa by utilizing the GTDB taxonomic framework.</title>
        <authorList>
            <person name="Bowman J.P."/>
        </authorList>
    </citation>
    <scope>NUCLEOTIDE SEQUENCE [LARGE SCALE GENOMIC DNA]</scope>
    <source>
        <strain evidence="1 2">QSSC 1-22</strain>
    </source>
</reference>
<name>A0A7K3WP19_9FLAO</name>
<organism evidence="1 2">
    <name type="scientific">Cryomorpha ignava</name>
    <dbReference type="NCBI Taxonomy" id="101383"/>
    <lineage>
        <taxon>Bacteria</taxon>
        <taxon>Pseudomonadati</taxon>
        <taxon>Bacteroidota</taxon>
        <taxon>Flavobacteriia</taxon>
        <taxon>Flavobacteriales</taxon>
        <taxon>Cryomorphaceae</taxon>
        <taxon>Cryomorpha</taxon>
    </lineage>
</organism>
<dbReference type="AlphaFoldDB" id="A0A7K3WP19"/>
<dbReference type="EMBL" id="JAAGVY010000010">
    <property type="protein sequence ID" value="NEN23400.1"/>
    <property type="molecule type" value="Genomic_DNA"/>
</dbReference>
<protein>
    <submittedName>
        <fullName evidence="1">Uncharacterized protein</fullName>
    </submittedName>
</protein>
<evidence type="ECO:0000313" key="1">
    <source>
        <dbReference type="EMBL" id="NEN23400.1"/>
    </source>
</evidence>
<sequence length="485" mass="54552">MNLANEWYGANAPYSINPYLNAFNWYPPGNLQYLINLDEGWEHNLVTSSTLPMNNPFVQSGDYTFIHAQSAITNNRDFHWEDGWELLWMNLGKYPNGSSAVGLASGSVFGENNILHNPNPTNIPYFVLYNRYRGVLRLFANVWKNNLQPNYQEVLIGLQFDQISITTGVSGILRSILNYDTPLDQVTSGIVHWSPRLQPTSSPNWLVADFQMAFDPCICMRETNSSQADSNNIATPGKLQFVFSTIQTLNIDLQSRGISVDQPITSASLTEDFFNMSEVNTDNYEPGQRVYTKMSDMLEEYRKQLIKYKSDLAEYNSSNSNRILQAILSKVGKPLVDQGVSFAEIDFIVDSVKTDSTMAGLTLEEVKKEVEEAERKFKLKSTIAQTGEDALNGLIKGIVGLGFDYLNMELFPKKTAPVKPTSPIATFSETYYKGTIEDTQIQNGPQLNQPGGVTFTEKAELPSDNQFGWGYYYDRLITIFTSGLQ</sequence>
<keyword evidence="2" id="KW-1185">Reference proteome</keyword>
<dbReference type="Proteomes" id="UP000486602">
    <property type="component" value="Unassembled WGS sequence"/>
</dbReference>
<dbReference type="RefSeq" id="WP_163284581.1">
    <property type="nucleotide sequence ID" value="NZ_JAAGVY010000010.1"/>
</dbReference>